<feature type="non-terminal residue" evidence="8">
    <location>
        <position position="1"/>
    </location>
</feature>
<reference evidence="8" key="1">
    <citation type="submission" date="2015-07" db="EMBL/GenBank/DDBJ databases">
        <title>Transcriptome Assembly of Anthurium amnicola.</title>
        <authorList>
            <person name="Suzuki J."/>
        </authorList>
    </citation>
    <scope>NUCLEOTIDE SEQUENCE</scope>
</reference>
<dbReference type="InterPro" id="IPR044808">
    <property type="entry name" value="ERF_plant"/>
</dbReference>
<dbReference type="GO" id="GO:0009873">
    <property type="term" value="P:ethylene-activated signaling pathway"/>
    <property type="evidence" value="ECO:0007669"/>
    <property type="project" value="InterPro"/>
</dbReference>
<evidence type="ECO:0000256" key="2">
    <source>
        <dbReference type="ARBA" id="ARBA00023015"/>
    </source>
</evidence>
<name>A0A1D1XGU5_9ARAE</name>
<dbReference type="PROSITE" id="PS51032">
    <property type="entry name" value="AP2_ERF"/>
    <property type="match status" value="1"/>
</dbReference>
<evidence type="ECO:0000256" key="4">
    <source>
        <dbReference type="ARBA" id="ARBA00023163"/>
    </source>
</evidence>
<gene>
    <name evidence="8" type="primary">PTI5_0</name>
    <name evidence="8" type="ORF">g.160293</name>
</gene>
<dbReference type="PANTHER" id="PTHR31190:SF374">
    <property type="entry name" value="AP2_ERF DOMAIN-CONTAINING PROTEIN"/>
    <property type="match status" value="1"/>
</dbReference>
<evidence type="ECO:0000256" key="1">
    <source>
        <dbReference type="ARBA" id="ARBA00004123"/>
    </source>
</evidence>
<feature type="compositionally biased region" description="Basic and acidic residues" evidence="6">
    <location>
        <begin position="35"/>
        <end position="44"/>
    </location>
</feature>
<protein>
    <submittedName>
        <fullName evidence="8">Pathogenesis-related genes transcriptional activator PTI5</fullName>
    </submittedName>
</protein>
<keyword evidence="2" id="KW-0805">Transcription regulation</keyword>
<organism evidence="8">
    <name type="scientific">Anthurium amnicola</name>
    <dbReference type="NCBI Taxonomy" id="1678845"/>
    <lineage>
        <taxon>Eukaryota</taxon>
        <taxon>Viridiplantae</taxon>
        <taxon>Streptophyta</taxon>
        <taxon>Embryophyta</taxon>
        <taxon>Tracheophyta</taxon>
        <taxon>Spermatophyta</taxon>
        <taxon>Magnoliopsida</taxon>
        <taxon>Liliopsida</taxon>
        <taxon>Araceae</taxon>
        <taxon>Pothoideae</taxon>
        <taxon>Potheae</taxon>
        <taxon>Anthurium</taxon>
    </lineage>
</organism>
<feature type="domain" description="AP2/ERF" evidence="7">
    <location>
        <begin position="61"/>
        <end position="119"/>
    </location>
</feature>
<evidence type="ECO:0000313" key="8">
    <source>
        <dbReference type="EMBL" id="JAT41638.1"/>
    </source>
</evidence>
<dbReference type="FunFam" id="3.30.730.10:FF:000001">
    <property type="entry name" value="Ethylene-responsive transcription factor 2"/>
    <property type="match status" value="1"/>
</dbReference>
<accession>A0A1D1XGU5</accession>
<dbReference type="SUPFAM" id="SSF54171">
    <property type="entry name" value="DNA-binding domain"/>
    <property type="match status" value="1"/>
</dbReference>
<dbReference type="Gene3D" id="3.30.730.10">
    <property type="entry name" value="AP2/ERF domain"/>
    <property type="match status" value="1"/>
</dbReference>
<keyword evidence="4" id="KW-0804">Transcription</keyword>
<sequence length="167" mass="17807">AVQMSLSEHLPRPPMPAPAREEATMVPVLAQPAEIPHDEGDSRAPHSRRRAAAGAGAGGRRYRGVRRRPWGKFAAEIRDSSRQGARLWLGTFDTAEEAAAAYDRAAFRIRGSRALLNFPPESPAADGGGGKGSSGPPAVVELQDLGPDYLERLLTVSEMENGGQGRT</sequence>
<dbReference type="GO" id="GO:0003677">
    <property type="term" value="F:DNA binding"/>
    <property type="evidence" value="ECO:0007669"/>
    <property type="project" value="UniProtKB-KW"/>
</dbReference>
<dbReference type="PANTHER" id="PTHR31190">
    <property type="entry name" value="DNA-BINDING DOMAIN"/>
    <property type="match status" value="1"/>
</dbReference>
<keyword evidence="3" id="KW-0238">DNA-binding</keyword>
<dbReference type="PRINTS" id="PR00367">
    <property type="entry name" value="ETHRSPELEMNT"/>
</dbReference>
<proteinExistence type="predicted"/>
<comment type="subcellular location">
    <subcellularLocation>
        <location evidence="1">Nucleus</location>
    </subcellularLocation>
</comment>
<evidence type="ECO:0000256" key="3">
    <source>
        <dbReference type="ARBA" id="ARBA00023125"/>
    </source>
</evidence>
<evidence type="ECO:0000256" key="6">
    <source>
        <dbReference type="SAM" id="MobiDB-lite"/>
    </source>
</evidence>
<dbReference type="EMBL" id="GDJX01026298">
    <property type="protein sequence ID" value="JAT41638.1"/>
    <property type="molecule type" value="Transcribed_RNA"/>
</dbReference>
<dbReference type="InterPro" id="IPR036955">
    <property type="entry name" value="AP2/ERF_dom_sf"/>
</dbReference>
<dbReference type="GO" id="GO:0003700">
    <property type="term" value="F:DNA-binding transcription factor activity"/>
    <property type="evidence" value="ECO:0007669"/>
    <property type="project" value="InterPro"/>
</dbReference>
<dbReference type="SMART" id="SM00380">
    <property type="entry name" value="AP2"/>
    <property type="match status" value="1"/>
</dbReference>
<feature type="region of interest" description="Disordered" evidence="6">
    <location>
        <begin position="118"/>
        <end position="141"/>
    </location>
</feature>
<dbReference type="InterPro" id="IPR016177">
    <property type="entry name" value="DNA-bd_dom_sf"/>
</dbReference>
<keyword evidence="5" id="KW-0539">Nucleus</keyword>
<evidence type="ECO:0000256" key="5">
    <source>
        <dbReference type="ARBA" id="ARBA00023242"/>
    </source>
</evidence>
<evidence type="ECO:0000259" key="7">
    <source>
        <dbReference type="PROSITE" id="PS51032"/>
    </source>
</evidence>
<dbReference type="AlphaFoldDB" id="A0A1D1XGU5"/>
<feature type="region of interest" description="Disordered" evidence="6">
    <location>
        <begin position="1"/>
        <end position="62"/>
    </location>
</feature>
<dbReference type="Pfam" id="PF00847">
    <property type="entry name" value="AP2"/>
    <property type="match status" value="1"/>
</dbReference>
<dbReference type="InterPro" id="IPR001471">
    <property type="entry name" value="AP2/ERF_dom"/>
</dbReference>
<dbReference type="GO" id="GO:0005634">
    <property type="term" value="C:nucleus"/>
    <property type="evidence" value="ECO:0007669"/>
    <property type="project" value="UniProtKB-SubCell"/>
</dbReference>